<evidence type="ECO:0000313" key="3">
    <source>
        <dbReference type="Proteomes" id="UP000178817"/>
    </source>
</evidence>
<dbReference type="SUPFAM" id="SSF47090">
    <property type="entry name" value="PGBD-like"/>
    <property type="match status" value="1"/>
</dbReference>
<gene>
    <name evidence="2" type="ORF">A3B07_01290</name>
</gene>
<name>A0A1G2SCH1_9BACT</name>
<comment type="caution">
    <text evidence="2">The sequence shown here is derived from an EMBL/GenBank/DDBJ whole genome shotgun (WGS) entry which is preliminary data.</text>
</comment>
<reference evidence="2 3" key="1">
    <citation type="journal article" date="2016" name="Nat. Commun.">
        <title>Thousands of microbial genomes shed light on interconnected biogeochemical processes in an aquifer system.</title>
        <authorList>
            <person name="Anantharaman K."/>
            <person name="Brown C.T."/>
            <person name="Hug L.A."/>
            <person name="Sharon I."/>
            <person name="Castelle C.J."/>
            <person name="Probst A.J."/>
            <person name="Thomas B.C."/>
            <person name="Singh A."/>
            <person name="Wilkins M.J."/>
            <person name="Karaoz U."/>
            <person name="Brodie E.L."/>
            <person name="Williams K.H."/>
            <person name="Hubbard S.S."/>
            <person name="Banfield J.F."/>
        </authorList>
    </citation>
    <scope>NUCLEOTIDE SEQUENCE [LARGE SCALE GENOMIC DNA]</scope>
</reference>
<protein>
    <recommendedName>
        <fullName evidence="4">Peptidoglycan binding-like domain-containing protein</fullName>
    </recommendedName>
</protein>
<feature type="region of interest" description="Disordered" evidence="1">
    <location>
        <begin position="123"/>
        <end position="143"/>
    </location>
</feature>
<proteinExistence type="predicted"/>
<dbReference type="InterPro" id="IPR036366">
    <property type="entry name" value="PGBDSf"/>
</dbReference>
<organism evidence="2 3">
    <name type="scientific">Candidatus Yonathbacteria bacterium RIFCSPLOWO2_01_FULL_43_27</name>
    <dbReference type="NCBI Taxonomy" id="1802726"/>
    <lineage>
        <taxon>Bacteria</taxon>
        <taxon>Candidatus Yonathiibacteriota</taxon>
    </lineage>
</organism>
<dbReference type="STRING" id="1802726.A3B07_01290"/>
<evidence type="ECO:0008006" key="4">
    <source>
        <dbReference type="Google" id="ProtNLM"/>
    </source>
</evidence>
<dbReference type="Proteomes" id="UP000178817">
    <property type="component" value="Unassembled WGS sequence"/>
</dbReference>
<sequence>MKYLLSGSVILLSIFFTTQTTFAEGGVFLRTLKMGMSGEDVRELQKFLNTDTETRVSLSGAGSLGNETNYFGPATHRALVLFQEKHRTEILSPLGLTQGTGVFGLKTRVFLLSKNERGVAQRVPYPQTTPTSSSVTPAQTTTPVSPVNTVTSVVLTNPNLKNLEYAITEVKKIGVNEGMSSADLVSVEQSLRDVAATSTDLTKKFLETVVTSKAQAQIDALNTKLSVRPDSFLGKALVRFGIAKIAHAAALVPFGGTVVFAAPCTCGPESWLVIINPLPPSYATALSYILGTQVFLTNITPSIIPPHIAQSFLGEYIPAVPSCRMVAGPGCVVVPTWGTISPLVGSSL</sequence>
<evidence type="ECO:0000313" key="2">
    <source>
        <dbReference type="EMBL" id="OHA82736.1"/>
    </source>
</evidence>
<dbReference type="Gene3D" id="1.10.101.10">
    <property type="entry name" value="PGBD-like superfamily/PGBD"/>
    <property type="match status" value="1"/>
</dbReference>
<accession>A0A1G2SCH1</accession>
<dbReference type="InterPro" id="IPR036365">
    <property type="entry name" value="PGBD-like_sf"/>
</dbReference>
<dbReference type="EMBL" id="MHUV01000004">
    <property type="protein sequence ID" value="OHA82736.1"/>
    <property type="molecule type" value="Genomic_DNA"/>
</dbReference>
<evidence type="ECO:0000256" key="1">
    <source>
        <dbReference type="SAM" id="MobiDB-lite"/>
    </source>
</evidence>
<dbReference type="AlphaFoldDB" id="A0A1G2SCH1"/>